<organism evidence="2 3">
    <name type="scientific">Sphagnurus paluster</name>
    <dbReference type="NCBI Taxonomy" id="117069"/>
    <lineage>
        <taxon>Eukaryota</taxon>
        <taxon>Fungi</taxon>
        <taxon>Dikarya</taxon>
        <taxon>Basidiomycota</taxon>
        <taxon>Agaricomycotina</taxon>
        <taxon>Agaricomycetes</taxon>
        <taxon>Agaricomycetidae</taxon>
        <taxon>Agaricales</taxon>
        <taxon>Tricholomatineae</taxon>
        <taxon>Lyophyllaceae</taxon>
        <taxon>Sphagnurus</taxon>
    </lineage>
</organism>
<reference evidence="2" key="1">
    <citation type="submission" date="2021-02" db="EMBL/GenBank/DDBJ databases">
        <authorList>
            <person name="Nieuwenhuis M."/>
            <person name="Van De Peppel L.J.J."/>
        </authorList>
    </citation>
    <scope>NUCLEOTIDE SEQUENCE</scope>
    <source>
        <strain evidence="2">D49</strain>
    </source>
</reference>
<feature type="compositionally biased region" description="Acidic residues" evidence="1">
    <location>
        <begin position="11"/>
        <end position="24"/>
    </location>
</feature>
<evidence type="ECO:0000313" key="2">
    <source>
        <dbReference type="EMBL" id="KAG5639171.1"/>
    </source>
</evidence>
<gene>
    <name evidence="2" type="ORF">H0H81_006075</name>
</gene>
<protein>
    <submittedName>
        <fullName evidence="2">Uncharacterized protein</fullName>
    </submittedName>
</protein>
<comment type="caution">
    <text evidence="2">The sequence shown here is derived from an EMBL/GenBank/DDBJ whole genome shotgun (WGS) entry which is preliminary data.</text>
</comment>
<sequence length="104" mass="11448">MCANLDKNSEEGADPDLSEDEADLESGYSDATQEELNKAAQIVGEAKRCHERLDEIPLWDMDTAIDPTQSPTLVNSSDPSLLMGLEDDELLEVLDLQLLILSED</sequence>
<accession>A0A9P7FXR5</accession>
<evidence type="ECO:0000256" key="1">
    <source>
        <dbReference type="SAM" id="MobiDB-lite"/>
    </source>
</evidence>
<evidence type="ECO:0000313" key="3">
    <source>
        <dbReference type="Proteomes" id="UP000717328"/>
    </source>
</evidence>
<dbReference type="AlphaFoldDB" id="A0A9P7FXR5"/>
<dbReference type="Proteomes" id="UP000717328">
    <property type="component" value="Unassembled WGS sequence"/>
</dbReference>
<feature type="region of interest" description="Disordered" evidence="1">
    <location>
        <begin position="1"/>
        <end position="31"/>
    </location>
</feature>
<proteinExistence type="predicted"/>
<name>A0A9P7FXR5_9AGAR</name>
<dbReference type="EMBL" id="JABCKI010005729">
    <property type="protein sequence ID" value="KAG5639171.1"/>
    <property type="molecule type" value="Genomic_DNA"/>
</dbReference>
<reference evidence="2" key="2">
    <citation type="submission" date="2021-10" db="EMBL/GenBank/DDBJ databases">
        <title>Phylogenomics reveals ancestral predisposition of the termite-cultivated fungus Termitomyces towards a domesticated lifestyle.</title>
        <authorList>
            <person name="Auxier B."/>
            <person name="Grum-Grzhimaylo A."/>
            <person name="Cardenas M.E."/>
            <person name="Lodge J.D."/>
            <person name="Laessoe T."/>
            <person name="Pedersen O."/>
            <person name="Smith M.E."/>
            <person name="Kuyper T.W."/>
            <person name="Franco-Molano E.A."/>
            <person name="Baroni T.J."/>
            <person name="Aanen D.K."/>
        </authorList>
    </citation>
    <scope>NUCLEOTIDE SEQUENCE</scope>
    <source>
        <strain evidence="2">D49</strain>
    </source>
</reference>
<keyword evidence="3" id="KW-1185">Reference proteome</keyword>